<dbReference type="Pfam" id="PF00005">
    <property type="entry name" value="ABC_tran"/>
    <property type="match status" value="1"/>
</dbReference>
<accession>A0A0D5NP61</accession>
<dbReference type="AlphaFoldDB" id="A0A0D5NP61"/>
<dbReference type="OrthoDB" id="9785080at2"/>
<organism evidence="5 6">
    <name type="scientific">Paenibacillus beijingensis</name>
    <dbReference type="NCBI Taxonomy" id="1126833"/>
    <lineage>
        <taxon>Bacteria</taxon>
        <taxon>Bacillati</taxon>
        <taxon>Bacillota</taxon>
        <taxon>Bacilli</taxon>
        <taxon>Bacillales</taxon>
        <taxon>Paenibacillaceae</taxon>
        <taxon>Paenibacillus</taxon>
    </lineage>
</organism>
<dbReference type="KEGG" id="pbj:VN24_22235"/>
<dbReference type="EMBL" id="CP011058">
    <property type="protein sequence ID" value="AJY76787.1"/>
    <property type="molecule type" value="Genomic_DNA"/>
</dbReference>
<proteinExistence type="predicted"/>
<name>A0A0D5NP61_9BACL</name>
<dbReference type="InterPro" id="IPR003593">
    <property type="entry name" value="AAA+_ATPase"/>
</dbReference>
<dbReference type="PANTHER" id="PTHR43423:SF1">
    <property type="entry name" value="ABC TRANSPORTER I FAMILY MEMBER 17"/>
    <property type="match status" value="1"/>
</dbReference>
<dbReference type="GO" id="GO:0005524">
    <property type="term" value="F:ATP binding"/>
    <property type="evidence" value="ECO:0007669"/>
    <property type="project" value="UniProtKB-KW"/>
</dbReference>
<dbReference type="PROSITE" id="PS00211">
    <property type="entry name" value="ABC_TRANSPORTER_1"/>
    <property type="match status" value="1"/>
</dbReference>
<dbReference type="Proteomes" id="UP000032633">
    <property type="component" value="Chromosome"/>
</dbReference>
<evidence type="ECO:0000256" key="1">
    <source>
        <dbReference type="ARBA" id="ARBA00022448"/>
    </source>
</evidence>
<evidence type="ECO:0000313" key="5">
    <source>
        <dbReference type="EMBL" id="AJY76787.1"/>
    </source>
</evidence>
<dbReference type="RefSeq" id="WP_045672212.1">
    <property type="nucleotide sequence ID" value="NZ_CP011058.1"/>
</dbReference>
<gene>
    <name evidence="5" type="ORF">VN24_22235</name>
</gene>
<dbReference type="SMART" id="SM00382">
    <property type="entry name" value="AAA"/>
    <property type="match status" value="1"/>
</dbReference>
<evidence type="ECO:0000256" key="2">
    <source>
        <dbReference type="ARBA" id="ARBA00022741"/>
    </source>
</evidence>
<dbReference type="PROSITE" id="PS50893">
    <property type="entry name" value="ABC_TRANSPORTER_2"/>
    <property type="match status" value="1"/>
</dbReference>
<protein>
    <recommendedName>
        <fullName evidence="4">ABC transporter domain-containing protein</fullName>
    </recommendedName>
</protein>
<dbReference type="Gene3D" id="3.40.50.300">
    <property type="entry name" value="P-loop containing nucleotide triphosphate hydrolases"/>
    <property type="match status" value="1"/>
</dbReference>
<keyword evidence="6" id="KW-1185">Reference proteome</keyword>
<keyword evidence="3" id="KW-0067">ATP-binding</keyword>
<evidence type="ECO:0000259" key="4">
    <source>
        <dbReference type="PROSITE" id="PS50893"/>
    </source>
</evidence>
<reference evidence="5 6" key="1">
    <citation type="journal article" date="2015" name="J. Biotechnol.">
        <title>Complete genome sequence of Paenibacillus beijingensis 7188(T) (=DSM 24997(T)), a novel rhizobacterium from jujube garden soil.</title>
        <authorList>
            <person name="Kwak Y."/>
            <person name="Shin J.H."/>
        </authorList>
    </citation>
    <scope>NUCLEOTIDE SEQUENCE [LARGE SCALE GENOMIC DNA]</scope>
    <source>
        <strain evidence="5 6">DSM 24997</strain>
    </source>
</reference>
<dbReference type="CDD" id="cd03228">
    <property type="entry name" value="ABCC_MRP_Like"/>
    <property type="match status" value="1"/>
</dbReference>
<dbReference type="InterPro" id="IPR017871">
    <property type="entry name" value="ABC_transporter-like_CS"/>
</dbReference>
<reference evidence="6" key="2">
    <citation type="submission" date="2015-03" db="EMBL/GenBank/DDBJ databases">
        <title>Genome sequence of Paenibacillus beijingensis strain DSM 24997T.</title>
        <authorList>
            <person name="Kwak Y."/>
            <person name="Shin J.-H."/>
        </authorList>
    </citation>
    <scope>NUCLEOTIDE SEQUENCE [LARGE SCALE GENOMIC DNA]</scope>
    <source>
        <strain evidence="6">DSM 24997</strain>
    </source>
</reference>
<evidence type="ECO:0000256" key="3">
    <source>
        <dbReference type="ARBA" id="ARBA00022840"/>
    </source>
</evidence>
<dbReference type="PATRIC" id="fig|1126833.4.peg.4884"/>
<dbReference type="InterPro" id="IPR003439">
    <property type="entry name" value="ABC_transporter-like_ATP-bd"/>
</dbReference>
<feature type="domain" description="ABC transporter" evidence="4">
    <location>
        <begin position="2"/>
        <end position="217"/>
    </location>
</feature>
<evidence type="ECO:0000313" key="6">
    <source>
        <dbReference type="Proteomes" id="UP000032633"/>
    </source>
</evidence>
<sequence length="217" mass="24006">MFRFHEVKAGVLQVSELTIPAKAITCIIGESGSGKTTLLRLLNVLDSPEEGEIWFDGVSLNEVNPVEWRRKAVMVPQSPVMFKGTVEDNLQVGRRFAGQSAATREQMMQALFLFSLDKELSQAADNLSGGEKQRLALARAVLMEPFVLLLDEPTSALDEATADTLMQRLSAYTRERNVTVIMITHSRTIAQTYADFIVEVKNGIPHMNGGLQRARNG</sequence>
<keyword evidence="1" id="KW-0813">Transport</keyword>
<dbReference type="PANTHER" id="PTHR43423">
    <property type="entry name" value="ABC TRANSPORTER I FAMILY MEMBER 17"/>
    <property type="match status" value="1"/>
</dbReference>
<dbReference type="STRING" id="1126833.VN24_22235"/>
<dbReference type="SUPFAM" id="SSF52540">
    <property type="entry name" value="P-loop containing nucleoside triphosphate hydrolases"/>
    <property type="match status" value="1"/>
</dbReference>
<dbReference type="InterPro" id="IPR027417">
    <property type="entry name" value="P-loop_NTPase"/>
</dbReference>
<dbReference type="HOGENOM" id="CLU_000604_1_22_9"/>
<dbReference type="GO" id="GO:0016887">
    <property type="term" value="F:ATP hydrolysis activity"/>
    <property type="evidence" value="ECO:0007669"/>
    <property type="project" value="InterPro"/>
</dbReference>
<keyword evidence="2" id="KW-0547">Nucleotide-binding</keyword>